<reference evidence="2 3" key="1">
    <citation type="journal article" date="2024" name="Appl. Environ. Microbiol.">
        <title>Pontiella agarivorans sp. nov., a novel marine anaerobic bacterium capable of degrading macroalgal polysaccharides and fixing nitrogen.</title>
        <authorList>
            <person name="Liu N."/>
            <person name="Kivenson V."/>
            <person name="Peng X."/>
            <person name="Cui Z."/>
            <person name="Lankiewicz T.S."/>
            <person name="Gosselin K.M."/>
            <person name="English C.J."/>
            <person name="Blair E.M."/>
            <person name="O'Malley M.A."/>
            <person name="Valentine D.L."/>
        </authorList>
    </citation>
    <scope>NUCLEOTIDE SEQUENCE [LARGE SCALE GENOMIC DNA]</scope>
    <source>
        <strain evidence="2 3">NLcol2</strain>
    </source>
</reference>
<feature type="signal peptide" evidence="1">
    <location>
        <begin position="1"/>
        <end position="20"/>
    </location>
</feature>
<keyword evidence="1" id="KW-0732">Signal</keyword>
<dbReference type="Proteomes" id="UP001290861">
    <property type="component" value="Unassembled WGS sequence"/>
</dbReference>
<protein>
    <recommendedName>
        <fullName evidence="4">Auto-transporter adhesin head GIN domain-containing protein</fullName>
    </recommendedName>
</protein>
<dbReference type="RefSeq" id="WP_322609851.1">
    <property type="nucleotide sequence ID" value="NZ_JARVCO010000012.1"/>
</dbReference>
<keyword evidence="3" id="KW-1185">Reference proteome</keyword>
<name>A0ABU5N0V9_9BACT</name>
<sequence length="162" mass="17978">MKFTLQSALVLTVLCGIVSAQVPDVGNSVDLYDYFDSGDGIEGINVPYYGENGELQARIFGGYAKLLDNAKVEVKNIRIDVYDKGRVIMTIYAPQCFTTLDEAGDVKVLRVYSDGEVLIEMEQMTVAGRGFRFSSAQNRFEILEDSRVLIKKGAREMEGVDL</sequence>
<proteinExistence type="predicted"/>
<evidence type="ECO:0000256" key="1">
    <source>
        <dbReference type="SAM" id="SignalP"/>
    </source>
</evidence>
<accession>A0ABU5N0V9</accession>
<comment type="caution">
    <text evidence="2">The sequence shown here is derived from an EMBL/GenBank/DDBJ whole genome shotgun (WGS) entry which is preliminary data.</text>
</comment>
<gene>
    <name evidence="2" type="ORF">P9H32_15700</name>
</gene>
<organism evidence="2 3">
    <name type="scientific">Pontiella agarivorans</name>
    <dbReference type="NCBI Taxonomy" id="3038953"/>
    <lineage>
        <taxon>Bacteria</taxon>
        <taxon>Pseudomonadati</taxon>
        <taxon>Kiritimatiellota</taxon>
        <taxon>Kiritimatiellia</taxon>
        <taxon>Kiritimatiellales</taxon>
        <taxon>Pontiellaceae</taxon>
        <taxon>Pontiella</taxon>
    </lineage>
</organism>
<feature type="chain" id="PRO_5046708501" description="Auto-transporter adhesin head GIN domain-containing protein" evidence="1">
    <location>
        <begin position="21"/>
        <end position="162"/>
    </location>
</feature>
<dbReference type="EMBL" id="JARVCO010000012">
    <property type="protein sequence ID" value="MDZ8120075.1"/>
    <property type="molecule type" value="Genomic_DNA"/>
</dbReference>
<evidence type="ECO:0008006" key="4">
    <source>
        <dbReference type="Google" id="ProtNLM"/>
    </source>
</evidence>
<evidence type="ECO:0000313" key="2">
    <source>
        <dbReference type="EMBL" id="MDZ8120075.1"/>
    </source>
</evidence>
<evidence type="ECO:0000313" key="3">
    <source>
        <dbReference type="Proteomes" id="UP001290861"/>
    </source>
</evidence>